<evidence type="ECO:0000313" key="2">
    <source>
        <dbReference type="EMBL" id="CAG8516778.1"/>
    </source>
</evidence>
<feature type="transmembrane region" description="Helical" evidence="1">
    <location>
        <begin position="38"/>
        <end position="58"/>
    </location>
</feature>
<dbReference type="OrthoDB" id="5565730at2759"/>
<feature type="transmembrane region" description="Helical" evidence="1">
    <location>
        <begin position="109"/>
        <end position="131"/>
    </location>
</feature>
<keyword evidence="3" id="KW-1185">Reference proteome</keyword>
<dbReference type="PANTHER" id="PTHR41390">
    <property type="entry name" value="CHROMOSOME 7, WHOLE GENOME SHOTGUN SEQUENCE"/>
    <property type="match status" value="1"/>
</dbReference>
<evidence type="ECO:0000313" key="3">
    <source>
        <dbReference type="Proteomes" id="UP000789739"/>
    </source>
</evidence>
<dbReference type="AlphaFoldDB" id="A0A9N9A3I6"/>
<accession>A0A9N9A3I6</accession>
<protein>
    <submittedName>
        <fullName evidence="2">3583_t:CDS:1</fullName>
    </submittedName>
</protein>
<dbReference type="EMBL" id="CAJVPI010000305">
    <property type="protein sequence ID" value="CAG8516778.1"/>
    <property type="molecule type" value="Genomic_DNA"/>
</dbReference>
<keyword evidence="1" id="KW-1133">Transmembrane helix</keyword>
<sequence>MSVEPDSLRKIGRGTFISATTGALVGSAIALFKRGPVLSYSLSTSLNFSIFGALFLSIRETFLLSQRKHNPQLGLNKSQTRDYDELISSTLAGGITGGFLSSITRGPKYALRGTIGFSIISGCGQSLYTFLYRYRQKLILESMSSGNPTQPEPEHQVGGTIVDRMFDQLSRLKWTPVRKLSDEEYEALLRKKLENIDKELERYEIKEKVTVKGEDIRE</sequence>
<name>A0A9N9A3I6_9GLOM</name>
<gene>
    <name evidence="2" type="ORF">PBRASI_LOCUS3407</name>
</gene>
<evidence type="ECO:0000256" key="1">
    <source>
        <dbReference type="SAM" id="Phobius"/>
    </source>
</evidence>
<organism evidence="2 3">
    <name type="scientific">Paraglomus brasilianum</name>
    <dbReference type="NCBI Taxonomy" id="144538"/>
    <lineage>
        <taxon>Eukaryota</taxon>
        <taxon>Fungi</taxon>
        <taxon>Fungi incertae sedis</taxon>
        <taxon>Mucoromycota</taxon>
        <taxon>Glomeromycotina</taxon>
        <taxon>Glomeromycetes</taxon>
        <taxon>Paraglomerales</taxon>
        <taxon>Paraglomeraceae</taxon>
        <taxon>Paraglomus</taxon>
    </lineage>
</organism>
<dbReference type="PANTHER" id="PTHR41390:SF1">
    <property type="entry name" value="NADH-UBIQUINONE OXIDOREDUCTASE 213 KDA SUBUNIT"/>
    <property type="match status" value="1"/>
</dbReference>
<keyword evidence="1" id="KW-0812">Transmembrane</keyword>
<reference evidence="2" key="1">
    <citation type="submission" date="2021-06" db="EMBL/GenBank/DDBJ databases">
        <authorList>
            <person name="Kallberg Y."/>
            <person name="Tangrot J."/>
            <person name="Rosling A."/>
        </authorList>
    </citation>
    <scope>NUCLEOTIDE SEQUENCE</scope>
    <source>
        <strain evidence="2">BR232B</strain>
    </source>
</reference>
<dbReference type="Proteomes" id="UP000789739">
    <property type="component" value="Unassembled WGS sequence"/>
</dbReference>
<keyword evidence="1" id="KW-0472">Membrane</keyword>
<feature type="transmembrane region" description="Helical" evidence="1">
    <location>
        <begin position="12"/>
        <end position="32"/>
    </location>
</feature>
<proteinExistence type="predicted"/>
<comment type="caution">
    <text evidence="2">The sequence shown here is derived from an EMBL/GenBank/DDBJ whole genome shotgun (WGS) entry which is preliminary data.</text>
</comment>